<organism evidence="2 3">
    <name type="scientific">Eumeta variegata</name>
    <name type="common">Bagworm moth</name>
    <name type="synonym">Eumeta japonica</name>
    <dbReference type="NCBI Taxonomy" id="151549"/>
    <lineage>
        <taxon>Eukaryota</taxon>
        <taxon>Metazoa</taxon>
        <taxon>Ecdysozoa</taxon>
        <taxon>Arthropoda</taxon>
        <taxon>Hexapoda</taxon>
        <taxon>Insecta</taxon>
        <taxon>Pterygota</taxon>
        <taxon>Neoptera</taxon>
        <taxon>Endopterygota</taxon>
        <taxon>Lepidoptera</taxon>
        <taxon>Glossata</taxon>
        <taxon>Ditrysia</taxon>
        <taxon>Tineoidea</taxon>
        <taxon>Psychidae</taxon>
        <taxon>Oiketicinae</taxon>
        <taxon>Eumeta</taxon>
    </lineage>
</organism>
<accession>A0A4C1SZ15</accession>
<name>A0A4C1SZ15_EUMVA</name>
<proteinExistence type="predicted"/>
<evidence type="ECO:0000313" key="2">
    <source>
        <dbReference type="EMBL" id="GBP06520.1"/>
    </source>
</evidence>
<comment type="caution">
    <text evidence="2">The sequence shown here is derived from an EMBL/GenBank/DDBJ whole genome shotgun (WGS) entry which is preliminary data.</text>
</comment>
<evidence type="ECO:0000256" key="1">
    <source>
        <dbReference type="SAM" id="MobiDB-lite"/>
    </source>
</evidence>
<feature type="region of interest" description="Disordered" evidence="1">
    <location>
        <begin position="219"/>
        <end position="240"/>
    </location>
</feature>
<sequence>MNKASDRHKSKGCVRPLSLFYFDASADGVEERSLVPRSRSHAQLGWNATMSHAFSYRSFIRDKRLTTKEKDGSKNIERHRGLTATSSNYYLLCAASSAAFRASRDERIAGLSVCSPSDANWKVKQIISEVDRFMRRTADRRPRQVVVLDVGIALKATVADSPRSALDRRGRLKIENKRKSRGKDSLDPRPVKIFSLYTSPAKHSPMTRAETEDLFIRRARGESPPGPLPPNPSSKFAPTSVEGLRPKALHAGQVRTGSSGSKLVLTLACSSSSKATLSTERSSLWIF</sequence>
<dbReference type="OrthoDB" id="10070851at2759"/>
<protein>
    <submittedName>
        <fullName evidence="2">Uncharacterized protein</fullName>
    </submittedName>
</protein>
<gene>
    <name evidence="2" type="ORF">EVAR_4636_1</name>
</gene>
<dbReference type="EMBL" id="BGZK01000022">
    <property type="protein sequence ID" value="GBP06520.1"/>
    <property type="molecule type" value="Genomic_DNA"/>
</dbReference>
<evidence type="ECO:0000313" key="3">
    <source>
        <dbReference type="Proteomes" id="UP000299102"/>
    </source>
</evidence>
<dbReference type="AlphaFoldDB" id="A0A4C1SZ15"/>
<keyword evidence="3" id="KW-1185">Reference proteome</keyword>
<reference evidence="2 3" key="1">
    <citation type="journal article" date="2019" name="Commun. Biol.">
        <title>The bagworm genome reveals a unique fibroin gene that provides high tensile strength.</title>
        <authorList>
            <person name="Kono N."/>
            <person name="Nakamura H."/>
            <person name="Ohtoshi R."/>
            <person name="Tomita M."/>
            <person name="Numata K."/>
            <person name="Arakawa K."/>
        </authorList>
    </citation>
    <scope>NUCLEOTIDE SEQUENCE [LARGE SCALE GENOMIC DNA]</scope>
</reference>
<dbReference type="Proteomes" id="UP000299102">
    <property type="component" value="Unassembled WGS sequence"/>
</dbReference>